<evidence type="ECO:0000256" key="1">
    <source>
        <dbReference type="SAM" id="MobiDB-lite"/>
    </source>
</evidence>
<feature type="compositionally biased region" description="Basic residues" evidence="1">
    <location>
        <begin position="106"/>
        <end position="118"/>
    </location>
</feature>
<sequence length="277" mass="31409">MQDIESLLYKRQEISPMAPRIPKGPERFSRYYTIKFGSEDESISITKSGRNLHRSLKHVDPIVSSYATSPKSYRIKTPFVKKSIEEAEIKFSPKPPDDSKTNIYRQRGRSIKSSKARRSTVQPEKEENTANLRNLSNIINGMKDMLGNMPNISQILHKSKDISSRAIKSTKKARRSVAQLNDSHDSYNNKSLHGSGKLSTSFVNSKLSKKIMQNLKSRYSTQKPRRKKSPSSRSGSKGKASVDVEALQNYFLDFHAKSKMLLGNLERNVLGENNICK</sequence>
<dbReference type="Proteomes" id="UP001162131">
    <property type="component" value="Unassembled WGS sequence"/>
</dbReference>
<protein>
    <submittedName>
        <fullName evidence="2">Uncharacterized protein</fullName>
    </submittedName>
</protein>
<gene>
    <name evidence="2" type="ORF">BSTOLATCC_MIC45775</name>
</gene>
<dbReference type="AlphaFoldDB" id="A0AAU9JQQ8"/>
<feature type="region of interest" description="Disordered" evidence="1">
    <location>
        <begin position="216"/>
        <end position="240"/>
    </location>
</feature>
<feature type="region of interest" description="Disordered" evidence="1">
    <location>
        <begin position="166"/>
        <end position="199"/>
    </location>
</feature>
<feature type="region of interest" description="Disordered" evidence="1">
    <location>
        <begin position="91"/>
        <end position="129"/>
    </location>
</feature>
<feature type="compositionally biased region" description="Polar residues" evidence="1">
    <location>
        <begin position="188"/>
        <end position="199"/>
    </location>
</feature>
<feature type="compositionally biased region" description="Basic and acidic residues" evidence="1">
    <location>
        <begin position="91"/>
        <end position="100"/>
    </location>
</feature>
<comment type="caution">
    <text evidence="2">The sequence shown here is derived from an EMBL/GenBank/DDBJ whole genome shotgun (WGS) entry which is preliminary data.</text>
</comment>
<proteinExistence type="predicted"/>
<evidence type="ECO:0000313" key="2">
    <source>
        <dbReference type="EMBL" id="CAG9328320.1"/>
    </source>
</evidence>
<keyword evidence="3" id="KW-1185">Reference proteome</keyword>
<evidence type="ECO:0000313" key="3">
    <source>
        <dbReference type="Proteomes" id="UP001162131"/>
    </source>
</evidence>
<organism evidence="2 3">
    <name type="scientific">Blepharisma stoltei</name>
    <dbReference type="NCBI Taxonomy" id="1481888"/>
    <lineage>
        <taxon>Eukaryota</taxon>
        <taxon>Sar</taxon>
        <taxon>Alveolata</taxon>
        <taxon>Ciliophora</taxon>
        <taxon>Postciliodesmatophora</taxon>
        <taxon>Heterotrichea</taxon>
        <taxon>Heterotrichida</taxon>
        <taxon>Blepharismidae</taxon>
        <taxon>Blepharisma</taxon>
    </lineage>
</organism>
<reference evidence="2" key="1">
    <citation type="submission" date="2021-09" db="EMBL/GenBank/DDBJ databases">
        <authorList>
            <consortium name="AG Swart"/>
            <person name="Singh M."/>
            <person name="Singh A."/>
            <person name="Seah K."/>
            <person name="Emmerich C."/>
        </authorList>
    </citation>
    <scope>NUCLEOTIDE SEQUENCE</scope>
    <source>
        <strain evidence="2">ATCC30299</strain>
    </source>
</reference>
<accession>A0AAU9JQQ8</accession>
<name>A0AAU9JQQ8_9CILI</name>
<dbReference type="EMBL" id="CAJZBQ010000045">
    <property type="protein sequence ID" value="CAG9328320.1"/>
    <property type="molecule type" value="Genomic_DNA"/>
</dbReference>